<feature type="region of interest" description="Disordered" evidence="1">
    <location>
        <begin position="256"/>
        <end position="276"/>
    </location>
</feature>
<name>A0AAD9V0Z2_ACRCE</name>
<keyword evidence="5" id="KW-1185">Reference proteome</keyword>
<keyword evidence="2" id="KW-1133">Transmembrane helix</keyword>
<evidence type="ECO:0000256" key="1">
    <source>
        <dbReference type="SAM" id="MobiDB-lite"/>
    </source>
</evidence>
<proteinExistence type="predicted"/>
<evidence type="ECO:0000313" key="4">
    <source>
        <dbReference type="EMBL" id="KAK2557191.1"/>
    </source>
</evidence>
<dbReference type="Proteomes" id="UP001249851">
    <property type="component" value="Unassembled WGS sequence"/>
</dbReference>
<dbReference type="PANTHER" id="PTHR19324">
    <property type="entry name" value="PERFORIN-LIKE PROTEIN 1"/>
    <property type="match status" value="1"/>
</dbReference>
<feature type="domain" description="Apextrin C-terminal" evidence="3">
    <location>
        <begin position="37"/>
        <end position="244"/>
    </location>
</feature>
<dbReference type="EMBL" id="JARQWQ010000051">
    <property type="protein sequence ID" value="KAK2557191.1"/>
    <property type="molecule type" value="Genomic_DNA"/>
</dbReference>
<protein>
    <recommendedName>
        <fullName evidence="3">Apextrin C-terminal domain-containing protein</fullName>
    </recommendedName>
</protein>
<evidence type="ECO:0000259" key="3">
    <source>
        <dbReference type="Pfam" id="PF16977"/>
    </source>
</evidence>
<keyword evidence="2" id="KW-0472">Membrane</keyword>
<evidence type="ECO:0000313" key="5">
    <source>
        <dbReference type="Proteomes" id="UP001249851"/>
    </source>
</evidence>
<feature type="region of interest" description="Disordered" evidence="1">
    <location>
        <begin position="397"/>
        <end position="432"/>
    </location>
</feature>
<keyword evidence="2" id="KW-0812">Transmembrane</keyword>
<feature type="transmembrane region" description="Helical" evidence="2">
    <location>
        <begin position="440"/>
        <end position="458"/>
    </location>
</feature>
<dbReference type="Pfam" id="PF16977">
    <property type="entry name" value="ApeC"/>
    <property type="match status" value="2"/>
</dbReference>
<accession>A0AAD9V0Z2</accession>
<dbReference type="PANTHER" id="PTHR19324:SF33">
    <property type="entry name" value="MUCIN-5AC"/>
    <property type="match status" value="1"/>
</dbReference>
<feature type="compositionally biased region" description="Basic and acidic residues" evidence="1">
    <location>
        <begin position="418"/>
        <end position="432"/>
    </location>
</feature>
<organism evidence="4 5">
    <name type="scientific">Acropora cervicornis</name>
    <name type="common">Staghorn coral</name>
    <dbReference type="NCBI Taxonomy" id="6130"/>
    <lineage>
        <taxon>Eukaryota</taxon>
        <taxon>Metazoa</taxon>
        <taxon>Cnidaria</taxon>
        <taxon>Anthozoa</taxon>
        <taxon>Hexacorallia</taxon>
        <taxon>Scleractinia</taxon>
        <taxon>Astrocoeniina</taxon>
        <taxon>Acroporidae</taxon>
        <taxon>Acropora</taxon>
    </lineage>
</organism>
<evidence type="ECO:0000256" key="2">
    <source>
        <dbReference type="SAM" id="Phobius"/>
    </source>
</evidence>
<sequence>MSLRRFAEGSPSIRRDLLKVVLLCCTVEKVFCRTVLWPLGQYGLPMPQSNCPAAKGFVWKRGNIYQDLEDSSNQTRISPQSHLQAIIQHSTNVIRYFCMKIDNSTSHDAKRKKWPKGQYCIYQKGSSCPAGMISGSLLWDDENGVNGSKNFRNGTLPKGVYNHDTKIFFCCQISGSYNVPIELPTDKPFYLLAFGPHCQEVLNTGHIMEFIEYATEDHNNHDNKSFPYPYGADFRNPRIHYCYYYYEESTPFTKTPSSTTTVEISSTDSTDHPRITGEAEPTAENIVRAARKQQDKTKAVPSYVIPVVFSLLVLMAGVIVLIHYHRKRRRNKIKIEDPGRLSVIYSTVDMKQEINRNNNLLNTGDIIIGNKTTLNRDFQGGLSFNIYEELVDVSNGANTGRTQNKNSRRKNNPAYESIEIRNPRRKENPAYERPRPMKTFASILVLVASVDCLAATAARSSVLWPQGRYGLPMPRSGCPSSTHFAWMSGFLYQDLENDQGKTRASPNAHFRGSVTSDVEQYFCIKNSSTLPGNADPHTTTWPAGQYCIYQKGSTCPVGMQSGFVSWDDENGINGKNKNNHSGSLPTGVYNQDTTIYYCCQTQGSYDKPILLPTDKSFYLMALEKHCQHVLNTVHTMEHIYFDTENENNHDQLTRPVPYGAGWSTLRAIHYCYYQGSSRNSFPTNSLAANHSNTTVVSFTDTSTRTTPFTSKAQTEITRLNQSGTTKTSTTEDGINESRSDSNPFPNGTKIIVGAVVSFLTIVTSVVGAVICFRKKSGRKRAATDQDRLQVEFTPPENKVIGMTNTCVAEVCQESELDEEYYSVITKIEKLNVLYGRGDSVKRPGSPAINDTNNPLYIRSCAANSPDQQMNNLLYTTSHDTVGAHSDDWMYESVCERLKGAIDDDDNLVYEKMV</sequence>
<feature type="transmembrane region" description="Helical" evidence="2">
    <location>
        <begin position="303"/>
        <end position="324"/>
    </location>
</feature>
<feature type="domain" description="Apextrin C-terminal" evidence="3">
    <location>
        <begin position="464"/>
        <end position="673"/>
    </location>
</feature>
<feature type="compositionally biased region" description="Polar residues" evidence="1">
    <location>
        <begin position="720"/>
        <end position="732"/>
    </location>
</feature>
<reference evidence="4" key="1">
    <citation type="journal article" date="2023" name="G3 (Bethesda)">
        <title>Whole genome assembly and annotation of the endangered Caribbean coral Acropora cervicornis.</title>
        <authorList>
            <person name="Selwyn J.D."/>
            <person name="Vollmer S.V."/>
        </authorList>
    </citation>
    <scope>NUCLEOTIDE SEQUENCE</scope>
    <source>
        <strain evidence="4">K2</strain>
    </source>
</reference>
<feature type="region of interest" description="Disordered" evidence="1">
    <location>
        <begin position="720"/>
        <end position="742"/>
    </location>
</feature>
<comment type="caution">
    <text evidence="4">The sequence shown here is derived from an EMBL/GenBank/DDBJ whole genome shotgun (WGS) entry which is preliminary data.</text>
</comment>
<feature type="transmembrane region" description="Helical" evidence="2">
    <location>
        <begin position="750"/>
        <end position="772"/>
    </location>
</feature>
<dbReference type="AlphaFoldDB" id="A0AAD9V0Z2"/>
<reference evidence="4" key="2">
    <citation type="journal article" date="2023" name="Science">
        <title>Genomic signatures of disease resistance in endangered staghorn corals.</title>
        <authorList>
            <person name="Vollmer S.V."/>
            <person name="Selwyn J.D."/>
            <person name="Despard B.A."/>
            <person name="Roesel C.L."/>
        </authorList>
    </citation>
    <scope>NUCLEOTIDE SEQUENCE</scope>
    <source>
        <strain evidence="4">K2</strain>
    </source>
</reference>
<gene>
    <name evidence="4" type="ORF">P5673_020673</name>
</gene>
<dbReference type="InterPro" id="IPR031569">
    <property type="entry name" value="ApeC"/>
</dbReference>